<sequence>MATAMGAGAATDAASASGERRAAGAGHGADPNVGLYEYEAPWTIHGLHWSQRPDVLRLGFGSFQETYTNKIQVVEFCPERQQLVKIAEQEHHFPLTRLQWAPAKQGAWPDLFVTSGDFLRVWELCSDTAGAAHAAPSASTSGAGDLAGGSGSVRASPYAPSGASPSPSSSSSSSHRIYARATLANSKRDFCAPLTALDWNETDSSLCVTASVDTTCTVWNLRTQQIKTQLIAHDREVYDVAWAKGAEIFASVGADGSVRMFDLRALEHSTIIYETPSEAGRGAGKGAAALGSKGLPLNPDANIRTPTSTPGANGTPVGAATTAHHAAAQAAQAAAAAAAAAAGESQPLVRLVWNKADSNYLATFQARSGIVRVLDVRVPAVPVLELEGHAPGAAICAAAWAPRGYRGTTSGRSGAAGVAPSSSSGGAGTQLVTGATDAHAYVWDVRRMGKDASFRQPSRAYAAPGSVTQLSWTEGVPDWLALTTGRRLQILNL</sequence>
<dbReference type="InterPro" id="IPR001680">
    <property type="entry name" value="WD40_rpt"/>
</dbReference>
<organism evidence="5 6">
    <name type="scientific">Caulochytrium protostelioides</name>
    <dbReference type="NCBI Taxonomy" id="1555241"/>
    <lineage>
        <taxon>Eukaryota</taxon>
        <taxon>Fungi</taxon>
        <taxon>Fungi incertae sedis</taxon>
        <taxon>Chytridiomycota</taxon>
        <taxon>Chytridiomycota incertae sedis</taxon>
        <taxon>Chytridiomycetes</taxon>
        <taxon>Caulochytriales</taxon>
        <taxon>Caulochytriaceae</taxon>
        <taxon>Caulochytrium</taxon>
    </lineage>
</organism>
<dbReference type="InterPro" id="IPR036322">
    <property type="entry name" value="WD40_repeat_dom_sf"/>
</dbReference>
<evidence type="ECO:0000256" key="4">
    <source>
        <dbReference type="SAM" id="MobiDB-lite"/>
    </source>
</evidence>
<proteinExistence type="predicted"/>
<accession>A0A4P9XCX7</accession>
<dbReference type="Pfam" id="PF00400">
    <property type="entry name" value="WD40"/>
    <property type="match status" value="1"/>
</dbReference>
<evidence type="ECO:0000256" key="3">
    <source>
        <dbReference type="PROSITE-ProRule" id="PRU00221"/>
    </source>
</evidence>
<dbReference type="EMBL" id="ML014125">
    <property type="protein sequence ID" value="RKP03305.1"/>
    <property type="molecule type" value="Genomic_DNA"/>
</dbReference>
<evidence type="ECO:0000313" key="6">
    <source>
        <dbReference type="Proteomes" id="UP000274922"/>
    </source>
</evidence>
<feature type="compositionally biased region" description="Low complexity" evidence="4">
    <location>
        <begin position="155"/>
        <end position="173"/>
    </location>
</feature>
<feature type="repeat" description="WD" evidence="3">
    <location>
        <begin position="230"/>
        <end position="271"/>
    </location>
</feature>
<evidence type="ECO:0000313" key="5">
    <source>
        <dbReference type="EMBL" id="RKP03305.1"/>
    </source>
</evidence>
<evidence type="ECO:0000256" key="2">
    <source>
        <dbReference type="ARBA" id="ARBA00022737"/>
    </source>
</evidence>
<evidence type="ECO:0000256" key="1">
    <source>
        <dbReference type="ARBA" id="ARBA00022574"/>
    </source>
</evidence>
<name>A0A4P9XCX7_9FUNG</name>
<feature type="region of interest" description="Disordered" evidence="4">
    <location>
        <begin position="295"/>
        <end position="319"/>
    </location>
</feature>
<feature type="compositionally biased region" description="Low complexity" evidence="4">
    <location>
        <begin position="1"/>
        <end position="17"/>
    </location>
</feature>
<feature type="compositionally biased region" description="Low complexity" evidence="4">
    <location>
        <begin position="134"/>
        <end position="144"/>
    </location>
</feature>
<keyword evidence="2" id="KW-0677">Repeat</keyword>
<reference evidence="6" key="1">
    <citation type="journal article" date="2018" name="Nat. Microbiol.">
        <title>Leveraging single-cell genomics to expand the fungal tree of life.</title>
        <authorList>
            <person name="Ahrendt S.R."/>
            <person name="Quandt C.A."/>
            <person name="Ciobanu D."/>
            <person name="Clum A."/>
            <person name="Salamov A."/>
            <person name="Andreopoulos B."/>
            <person name="Cheng J.F."/>
            <person name="Woyke T."/>
            <person name="Pelin A."/>
            <person name="Henrissat B."/>
            <person name="Reynolds N.K."/>
            <person name="Benny G.L."/>
            <person name="Smith M.E."/>
            <person name="James T.Y."/>
            <person name="Grigoriev I.V."/>
        </authorList>
    </citation>
    <scope>NUCLEOTIDE SEQUENCE [LARGE SCALE GENOMIC DNA]</scope>
    <source>
        <strain evidence="6">ATCC 52028</strain>
    </source>
</reference>
<keyword evidence="6" id="KW-1185">Reference proteome</keyword>
<gene>
    <name evidence="5" type="ORF">CXG81DRAFT_24080</name>
</gene>
<feature type="region of interest" description="Disordered" evidence="4">
    <location>
        <begin position="1"/>
        <end position="27"/>
    </location>
</feature>
<dbReference type="SUPFAM" id="SSF50978">
    <property type="entry name" value="WD40 repeat-like"/>
    <property type="match status" value="1"/>
</dbReference>
<protein>
    <submittedName>
        <fullName evidence="5">Uncharacterized protein</fullName>
    </submittedName>
</protein>
<dbReference type="AlphaFoldDB" id="A0A4P9XCX7"/>
<dbReference type="InterPro" id="IPR045159">
    <property type="entry name" value="DCAF7-like"/>
</dbReference>
<feature type="region of interest" description="Disordered" evidence="4">
    <location>
        <begin position="134"/>
        <end position="173"/>
    </location>
</feature>
<dbReference type="Gene3D" id="2.130.10.10">
    <property type="entry name" value="YVTN repeat-like/Quinoprotein amine dehydrogenase"/>
    <property type="match status" value="2"/>
</dbReference>
<dbReference type="STRING" id="1555241.A0A4P9XCX7"/>
<dbReference type="OrthoDB" id="1284551at2759"/>
<dbReference type="PROSITE" id="PS50294">
    <property type="entry name" value="WD_REPEATS_REGION"/>
    <property type="match status" value="1"/>
</dbReference>
<keyword evidence="1 3" id="KW-0853">WD repeat</keyword>
<dbReference type="PANTHER" id="PTHR19919">
    <property type="entry name" value="WD REPEAT CONTAINING PROTEIN"/>
    <property type="match status" value="1"/>
</dbReference>
<dbReference type="PROSITE" id="PS50082">
    <property type="entry name" value="WD_REPEATS_2"/>
    <property type="match status" value="1"/>
</dbReference>
<dbReference type="Proteomes" id="UP000274922">
    <property type="component" value="Unassembled WGS sequence"/>
</dbReference>
<dbReference type="SMART" id="SM00320">
    <property type="entry name" value="WD40"/>
    <property type="match status" value="3"/>
</dbReference>
<dbReference type="InterPro" id="IPR015943">
    <property type="entry name" value="WD40/YVTN_repeat-like_dom_sf"/>
</dbReference>